<accession>I4GR49</accession>
<sequence length="208" mass="23857">MLAIFTIGHSNHTPEKFLELLSIHNINALADVRSAPYSRYLPHFNKQALQSYLPTAEIRYVFLGAELGARPADSSCYVEGRALYEKIAVLDSFQQGLKRIIKGAQNHRIALMCAEKDPITCHRAILVCRHLLSFNLEIAHIHSNGDLEYQENLEERLLQIHDLQDQQENIQLSLFPTVSQPQLARSERIRQAYQLQGERIAYVEKDHD</sequence>
<dbReference type="AlphaFoldDB" id="I4GR49"/>
<evidence type="ECO:0008006" key="3">
    <source>
        <dbReference type="Google" id="ProtNLM"/>
    </source>
</evidence>
<organism evidence="1 2">
    <name type="scientific">Microcystis aeruginosa PCC 9806</name>
    <dbReference type="NCBI Taxonomy" id="1160282"/>
    <lineage>
        <taxon>Bacteria</taxon>
        <taxon>Bacillati</taxon>
        <taxon>Cyanobacteriota</taxon>
        <taxon>Cyanophyceae</taxon>
        <taxon>Oscillatoriophycideae</taxon>
        <taxon>Chroococcales</taxon>
        <taxon>Microcystaceae</taxon>
        <taxon>Microcystis</taxon>
    </lineage>
</organism>
<dbReference type="InterPro" id="IPR007438">
    <property type="entry name" value="DUF488"/>
</dbReference>
<dbReference type="Pfam" id="PF04343">
    <property type="entry name" value="DUF488"/>
    <property type="match status" value="1"/>
</dbReference>
<dbReference type="PANTHER" id="PTHR39337:SF1">
    <property type="entry name" value="BLR5642 PROTEIN"/>
    <property type="match status" value="1"/>
</dbReference>
<dbReference type="Proteomes" id="UP000003273">
    <property type="component" value="Unassembled WGS sequence"/>
</dbReference>
<dbReference type="HOGENOM" id="CLU_077467_1_0_3"/>
<protein>
    <recommendedName>
        <fullName evidence="3">DUF488 domain-containing protein</fullName>
    </recommendedName>
</protein>
<dbReference type="RefSeq" id="WP_002782505.1">
    <property type="nucleotide sequence ID" value="NZ_HE973235.1"/>
</dbReference>
<proteinExistence type="predicted"/>
<evidence type="ECO:0000313" key="1">
    <source>
        <dbReference type="EMBL" id="CCI12273.1"/>
    </source>
</evidence>
<gene>
    <name evidence="1" type="ORF">MICAE_1210012</name>
</gene>
<comment type="caution">
    <text evidence="1">The sequence shown here is derived from an EMBL/GenBank/DDBJ whole genome shotgun (WGS) entry which is preliminary data.</text>
</comment>
<name>I4GR49_MICAE</name>
<reference evidence="1 2" key="1">
    <citation type="submission" date="2012-04" db="EMBL/GenBank/DDBJ databases">
        <authorList>
            <person name="Genoscope - CEA"/>
        </authorList>
    </citation>
    <scope>NUCLEOTIDE SEQUENCE [LARGE SCALE GENOMIC DNA]</scope>
    <source>
        <strain evidence="1 2">9806</strain>
    </source>
</reference>
<dbReference type="PANTHER" id="PTHR39337">
    <property type="entry name" value="BLR5642 PROTEIN"/>
    <property type="match status" value="1"/>
</dbReference>
<evidence type="ECO:0000313" key="2">
    <source>
        <dbReference type="Proteomes" id="UP000003273"/>
    </source>
</evidence>
<dbReference type="EMBL" id="CAIL01000026">
    <property type="protein sequence ID" value="CCI12273.1"/>
    <property type="molecule type" value="Genomic_DNA"/>
</dbReference>